<dbReference type="Proteomes" id="UP000324800">
    <property type="component" value="Unassembled WGS sequence"/>
</dbReference>
<evidence type="ECO:0000313" key="3">
    <source>
        <dbReference type="Proteomes" id="UP000324800"/>
    </source>
</evidence>
<feature type="region of interest" description="Disordered" evidence="1">
    <location>
        <begin position="43"/>
        <end position="114"/>
    </location>
</feature>
<name>A0A5J4WDX9_9EUKA</name>
<reference evidence="2 3" key="1">
    <citation type="submission" date="2019-03" db="EMBL/GenBank/DDBJ databases">
        <title>Single cell metagenomics reveals metabolic interactions within the superorganism composed of flagellate Streblomastix strix and complex community of Bacteroidetes bacteria on its surface.</title>
        <authorList>
            <person name="Treitli S.C."/>
            <person name="Kolisko M."/>
            <person name="Husnik F."/>
            <person name="Keeling P."/>
            <person name="Hampl V."/>
        </authorList>
    </citation>
    <scope>NUCLEOTIDE SEQUENCE [LARGE SCALE GENOMIC DNA]</scope>
    <source>
        <strain evidence="2">ST1C</strain>
    </source>
</reference>
<sequence length="506" mass="58578">MDHRNGREPDQSHVDSRVLGLAVEYECNDNVNDNISKEKTLELAKTSNGTSQEKETRKNKGLGIGKWRDPIHKSTIQTRRASHQVALKAERQRSSQQRLEQVDSTQQERDTRHNLMDQQACPEPTTALHEVKQMDNGPDRCVELRMVSKIDQREPIEITMYCLNKSKGSNEIAPLVDKIFKLAEQYYWIIEASHIPGLLNNISDSLSRLSRCGDYAFKNEVLQKTLKEHGIQISIDILVTRANRQCTRCCCISKDKCSIKRNKFNLEWAKEIPVLHQPISQLLKTKRKINQERVSLAILIASEQPNQKWYTELREITRQKICLGESTQCEQVRIEAFQTIVISQRTEFQSSRPSHFQLSSQRRTHIAGLRLLAGYLKKISQQPEYLLNLEQPQNFMANYLEDAINQKCSDNSVKNQRCALAVFLKFMGYPEQQIQSDLVKQLMRKIRMRLRQTDREKQIQDLDILLNNIKQQVPSLEHNLLSIQQRRAIAATLAMVFTVARLAELH</sequence>
<dbReference type="PANTHER" id="PTHR33050:SF7">
    <property type="entry name" value="RIBONUCLEASE H"/>
    <property type="match status" value="1"/>
</dbReference>
<dbReference type="InterPro" id="IPR052055">
    <property type="entry name" value="Hepadnavirus_pol/RT"/>
</dbReference>
<protein>
    <submittedName>
        <fullName evidence="2">Uncharacterized protein</fullName>
    </submittedName>
</protein>
<evidence type="ECO:0000256" key="1">
    <source>
        <dbReference type="SAM" id="MobiDB-lite"/>
    </source>
</evidence>
<accession>A0A5J4WDX9</accession>
<organism evidence="2 3">
    <name type="scientific">Streblomastix strix</name>
    <dbReference type="NCBI Taxonomy" id="222440"/>
    <lineage>
        <taxon>Eukaryota</taxon>
        <taxon>Metamonada</taxon>
        <taxon>Preaxostyla</taxon>
        <taxon>Oxymonadida</taxon>
        <taxon>Streblomastigidae</taxon>
        <taxon>Streblomastix</taxon>
    </lineage>
</organism>
<evidence type="ECO:0000313" key="2">
    <source>
        <dbReference type="EMBL" id="KAA6393100.1"/>
    </source>
</evidence>
<dbReference type="PANTHER" id="PTHR33050">
    <property type="entry name" value="REVERSE TRANSCRIPTASE DOMAIN-CONTAINING PROTEIN"/>
    <property type="match status" value="1"/>
</dbReference>
<comment type="caution">
    <text evidence="2">The sequence shown here is derived from an EMBL/GenBank/DDBJ whole genome shotgun (WGS) entry which is preliminary data.</text>
</comment>
<dbReference type="AlphaFoldDB" id="A0A5J4WDX9"/>
<proteinExistence type="predicted"/>
<dbReference type="EMBL" id="SNRW01002340">
    <property type="protein sequence ID" value="KAA6393100.1"/>
    <property type="molecule type" value="Genomic_DNA"/>
</dbReference>
<gene>
    <name evidence="2" type="ORF">EZS28_011377</name>
</gene>